<reference evidence="2" key="1">
    <citation type="journal article" date="2014" name="Int. J. Syst. Evol. Microbiol.">
        <title>Complete genome sequence of Corynebacterium casei LMG S-19264T (=DSM 44701T), isolated from a smear-ripened cheese.</title>
        <authorList>
            <consortium name="US DOE Joint Genome Institute (JGI-PGF)"/>
            <person name="Walter F."/>
            <person name="Albersmeier A."/>
            <person name="Kalinowski J."/>
            <person name="Ruckert C."/>
        </authorList>
    </citation>
    <scope>NUCLEOTIDE SEQUENCE</scope>
    <source>
        <strain evidence="2">KCTC 12719</strain>
    </source>
</reference>
<evidence type="ECO:0000313" key="3">
    <source>
        <dbReference type="Proteomes" id="UP000610456"/>
    </source>
</evidence>
<dbReference type="Pfam" id="PF14134">
    <property type="entry name" value="DUF4301"/>
    <property type="match status" value="1"/>
</dbReference>
<keyword evidence="3" id="KW-1185">Reference proteome</keyword>
<accession>A0A918SK68</accession>
<comment type="caution">
    <text evidence="2">The sequence shown here is derived from an EMBL/GenBank/DDBJ whole genome shotgun (WGS) entry which is preliminary data.</text>
</comment>
<reference evidence="2" key="2">
    <citation type="submission" date="2020-09" db="EMBL/GenBank/DDBJ databases">
        <authorList>
            <person name="Sun Q."/>
            <person name="Kim S."/>
        </authorList>
    </citation>
    <scope>NUCLEOTIDE SEQUENCE</scope>
    <source>
        <strain evidence="2">KCTC 12719</strain>
    </source>
</reference>
<dbReference type="InterPro" id="IPR029044">
    <property type="entry name" value="Nucleotide-diphossugar_trans"/>
</dbReference>
<dbReference type="AlphaFoldDB" id="A0A918SK68"/>
<dbReference type="SUPFAM" id="SSF53448">
    <property type="entry name" value="Nucleotide-diphospho-sugar transferases"/>
    <property type="match status" value="1"/>
</dbReference>
<dbReference type="Proteomes" id="UP000610456">
    <property type="component" value="Unassembled WGS sequence"/>
</dbReference>
<organism evidence="2 3">
    <name type="scientific">Salinimicrobium marinum</name>
    <dbReference type="NCBI Taxonomy" id="680283"/>
    <lineage>
        <taxon>Bacteria</taxon>
        <taxon>Pseudomonadati</taxon>
        <taxon>Bacteroidota</taxon>
        <taxon>Flavobacteriia</taxon>
        <taxon>Flavobacteriales</taxon>
        <taxon>Flavobacteriaceae</taxon>
        <taxon>Salinimicrobium</taxon>
    </lineage>
</organism>
<proteinExistence type="predicted"/>
<evidence type="ECO:0000313" key="2">
    <source>
        <dbReference type="EMBL" id="GHA44914.1"/>
    </source>
</evidence>
<name>A0A918SK68_9FLAO</name>
<feature type="domain" description="DUF4301" evidence="1">
    <location>
        <begin position="5"/>
        <end position="514"/>
    </location>
</feature>
<sequence length="516" mass="59140">MDFSKEDVSQIKEKGLTTDEVKRQIAIFERGNVVMNVREAATIRNGIISCSQEEMDKLSGLYDSEKENLEVLKFVPASGAATRMFKAFYQFLDEYDPGKESVEEYTEKKNDEKLEMFFNRMKQLPFYDKVKQKITEEKNEFDTLPEDEQRLLFVKTMLTEEGLNLGDYPKGLVPFHKYEDHLATAFEEHLIEAADYAASNGKAKLHFTVSEEHQEKFKAEFTEIQDRLEKETGVNFQVSYSFQDPKTDTVAVTLENEPFRDENGQIFFRPGGHGALLENLDKQDADLIFIKNIDNVVIPKYRKKLADYKKMLAGKLLELQKETFGSIEKLEKDISEEKLEEIINFTRKKLNSGLSIDFDALEKTEKINVLKKKLNRPIRICGMVKNEGEPGGGPFWVTHKSGEISLQIVESAQIDHDNYQQSKIAQEATHFNPVDVVCGKKNYKGENFKLQDYVDEETSFIAKKTKDGKELKALELPGLWNGGMADWITIFVEVPVETFNPVKTVADLLKPTHQVS</sequence>
<dbReference type="RefSeq" id="WP_189605367.1">
    <property type="nucleotide sequence ID" value="NZ_BMXB01000013.1"/>
</dbReference>
<evidence type="ECO:0000259" key="1">
    <source>
        <dbReference type="Pfam" id="PF14134"/>
    </source>
</evidence>
<dbReference type="EMBL" id="BMXB01000013">
    <property type="protein sequence ID" value="GHA44914.1"/>
    <property type="molecule type" value="Genomic_DNA"/>
</dbReference>
<protein>
    <recommendedName>
        <fullName evidence="1">DUF4301 domain-containing protein</fullName>
    </recommendedName>
</protein>
<dbReference type="InterPro" id="IPR025393">
    <property type="entry name" value="DUF4301"/>
</dbReference>
<gene>
    <name evidence="2" type="ORF">GCM10007103_27610</name>
</gene>